<name>A0ABR1TGV2_9PEZI</name>
<dbReference type="EMBL" id="JAQQWM010000009">
    <property type="protein sequence ID" value="KAK8045868.1"/>
    <property type="molecule type" value="Genomic_DNA"/>
</dbReference>
<protein>
    <submittedName>
        <fullName evidence="1">Het domain protein</fullName>
    </submittedName>
</protein>
<evidence type="ECO:0000313" key="1">
    <source>
        <dbReference type="EMBL" id="KAK8045868.1"/>
    </source>
</evidence>
<gene>
    <name evidence="1" type="ORF">PG996_013932</name>
</gene>
<reference evidence="1 2" key="1">
    <citation type="submission" date="2023-01" db="EMBL/GenBank/DDBJ databases">
        <title>Analysis of 21 Apiospora genomes using comparative genomics revels a genus with tremendous synthesis potential of carbohydrate active enzymes and secondary metabolites.</title>
        <authorList>
            <person name="Sorensen T."/>
        </authorList>
    </citation>
    <scope>NUCLEOTIDE SEQUENCE [LARGE SCALE GENOMIC DNA]</scope>
    <source>
        <strain evidence="1 2">CBS 83171</strain>
    </source>
</reference>
<evidence type="ECO:0000313" key="2">
    <source>
        <dbReference type="Proteomes" id="UP001446871"/>
    </source>
</evidence>
<dbReference type="Proteomes" id="UP001446871">
    <property type="component" value="Unassembled WGS sequence"/>
</dbReference>
<organism evidence="1 2">
    <name type="scientific">Apiospora saccharicola</name>
    <dbReference type="NCBI Taxonomy" id="335842"/>
    <lineage>
        <taxon>Eukaryota</taxon>
        <taxon>Fungi</taxon>
        <taxon>Dikarya</taxon>
        <taxon>Ascomycota</taxon>
        <taxon>Pezizomycotina</taxon>
        <taxon>Sordariomycetes</taxon>
        <taxon>Xylariomycetidae</taxon>
        <taxon>Amphisphaeriales</taxon>
        <taxon>Apiosporaceae</taxon>
        <taxon>Apiospora</taxon>
    </lineage>
</organism>
<comment type="caution">
    <text evidence="1">The sequence shown here is derived from an EMBL/GenBank/DDBJ whole genome shotgun (WGS) entry which is preliminary data.</text>
</comment>
<proteinExistence type="predicted"/>
<keyword evidence="2" id="KW-1185">Reference proteome</keyword>
<sequence>MHGPTELREEGLFVQYPGFKLYCNEIQRVLLLDSNTLSRYGFTFPVDSDFHEWYRVEAADEPNKRFMATLPLPGDEDKKLTIIVSRPQPRERLPDIGLLVQVDEIASNVNEGDAQRTDTIYCKIISRVKIRRVQSGDNSVLRIQDNEVCYGEALSVNQKWVVDGFDHSDGDKQISRTGRVLATVRTTLLR</sequence>
<accession>A0ABR1TGV2</accession>